<accession>A0A6J4NVX9</accession>
<feature type="region of interest" description="Disordered" evidence="1">
    <location>
        <begin position="1"/>
        <end position="33"/>
    </location>
</feature>
<protein>
    <submittedName>
        <fullName evidence="2">Uncharacterized protein</fullName>
    </submittedName>
</protein>
<organism evidence="2">
    <name type="scientific">uncultured Pseudonocardia sp</name>
    <dbReference type="NCBI Taxonomy" id="211455"/>
    <lineage>
        <taxon>Bacteria</taxon>
        <taxon>Bacillati</taxon>
        <taxon>Actinomycetota</taxon>
        <taxon>Actinomycetes</taxon>
        <taxon>Pseudonocardiales</taxon>
        <taxon>Pseudonocardiaceae</taxon>
        <taxon>Pseudonocardia</taxon>
        <taxon>environmental samples</taxon>
    </lineage>
</organism>
<dbReference type="EMBL" id="CADCUS010000194">
    <property type="protein sequence ID" value="CAA9398989.1"/>
    <property type="molecule type" value="Genomic_DNA"/>
</dbReference>
<gene>
    <name evidence="2" type="ORF">AVDCRST_MAG66-1359</name>
</gene>
<sequence length="33" mass="3222">MPGGAGAERLPAQSRPQAIAMARDAGMGGGELP</sequence>
<evidence type="ECO:0000256" key="1">
    <source>
        <dbReference type="SAM" id="MobiDB-lite"/>
    </source>
</evidence>
<evidence type="ECO:0000313" key="2">
    <source>
        <dbReference type="EMBL" id="CAA9398989.1"/>
    </source>
</evidence>
<dbReference type="AlphaFoldDB" id="A0A6J4NVX9"/>
<name>A0A6J4NVX9_9PSEU</name>
<proteinExistence type="predicted"/>
<reference evidence="2" key="1">
    <citation type="submission" date="2020-02" db="EMBL/GenBank/DDBJ databases">
        <authorList>
            <person name="Meier V. D."/>
        </authorList>
    </citation>
    <scope>NUCLEOTIDE SEQUENCE</scope>
    <source>
        <strain evidence="2">AVDCRST_MAG66</strain>
    </source>
</reference>